<feature type="transmembrane region" description="Helical" evidence="7">
    <location>
        <begin position="179"/>
        <end position="201"/>
    </location>
</feature>
<sequence length="503" mass="51735">MFAAVLLVGSGVALVGSRVDRRDELPSLLGWGLAGREHGTLLTWCLLGGTVFTAYTTIAVPALVYGVGGLAFFAVPYTIIVFPLAYVVLPRLWETAARHGCMTPADLVKLRTGSGALALAVALTGVLATMPYVALQLLGLQALLEVLGVPPGGGRGDLGLAVVTGLLVVAVFRRGLRAAALVSVVKAALLFPATVLVVWVATAQSPGTRAVFATAQDRLADKGGELLLADGLDAAYVSLAVGSALALVVYPHVLTAALSARSPDVLRRSCVLLPAWTALLGVTALLGLFALAAGIRTPAGAAELAVPELVLTVLPAVLAAVVLGAVGVAALVPAAVMSVAVATTFTRNVYVEHVHPTATPKHQQSVARTVSALVKLGALVFVLGLRTQDAIDLQLLGGVWVLQTLPAVVLTAFTAWPHRWGLLCGWAVGMLLGTAAVAGRGFVAVLRLDVGPLEVQVYTALLALVVNLLVVGVVTAVLDRLRVPRGLDRAAGLSAREQLWGPA</sequence>
<comment type="subcellular location">
    <subcellularLocation>
        <location evidence="1">Membrane</location>
        <topology evidence="1">Multi-pass membrane protein</topology>
    </subcellularLocation>
</comment>
<dbReference type="GO" id="GO:0005886">
    <property type="term" value="C:plasma membrane"/>
    <property type="evidence" value="ECO:0007669"/>
    <property type="project" value="TreeGrafter"/>
</dbReference>
<keyword evidence="4 7" id="KW-0812">Transmembrane</keyword>
<keyword evidence="3" id="KW-0813">Transport</keyword>
<evidence type="ECO:0000256" key="5">
    <source>
        <dbReference type="ARBA" id="ARBA00022989"/>
    </source>
</evidence>
<comment type="similarity">
    <text evidence="2">Belongs to the sodium:solute symporter (SSF) (TC 2.A.21) family.</text>
</comment>
<feature type="transmembrane region" description="Helical" evidence="7">
    <location>
        <begin position="313"/>
        <end position="345"/>
    </location>
</feature>
<dbReference type="GO" id="GO:0022857">
    <property type="term" value="F:transmembrane transporter activity"/>
    <property type="evidence" value="ECO:0007669"/>
    <property type="project" value="InterPro"/>
</dbReference>
<feature type="transmembrane region" description="Helical" evidence="7">
    <location>
        <begin position="234"/>
        <end position="258"/>
    </location>
</feature>
<feature type="transmembrane region" description="Helical" evidence="7">
    <location>
        <begin position="455"/>
        <end position="478"/>
    </location>
</feature>
<accession>A0A6J4LSG5</accession>
<evidence type="ECO:0000256" key="4">
    <source>
        <dbReference type="ARBA" id="ARBA00022692"/>
    </source>
</evidence>
<evidence type="ECO:0000256" key="6">
    <source>
        <dbReference type="ARBA" id="ARBA00023136"/>
    </source>
</evidence>
<name>A0A6J4LSG5_9ACTN</name>
<dbReference type="PANTHER" id="PTHR48086">
    <property type="entry name" value="SODIUM/PROLINE SYMPORTER-RELATED"/>
    <property type="match status" value="1"/>
</dbReference>
<evidence type="ECO:0000256" key="7">
    <source>
        <dbReference type="SAM" id="Phobius"/>
    </source>
</evidence>
<feature type="transmembrane region" description="Helical" evidence="7">
    <location>
        <begin position="397"/>
        <end position="416"/>
    </location>
</feature>
<proteinExistence type="inferred from homology"/>
<feature type="transmembrane region" description="Helical" evidence="7">
    <location>
        <begin position="423"/>
        <end position="443"/>
    </location>
</feature>
<dbReference type="InterPro" id="IPR038377">
    <property type="entry name" value="Na/Glc_symporter_sf"/>
</dbReference>
<evidence type="ECO:0000256" key="1">
    <source>
        <dbReference type="ARBA" id="ARBA00004141"/>
    </source>
</evidence>
<keyword evidence="5 7" id="KW-1133">Transmembrane helix</keyword>
<feature type="transmembrane region" description="Helical" evidence="7">
    <location>
        <begin position="154"/>
        <end position="172"/>
    </location>
</feature>
<evidence type="ECO:0000256" key="2">
    <source>
        <dbReference type="ARBA" id="ARBA00006434"/>
    </source>
</evidence>
<dbReference type="PANTHER" id="PTHR48086:SF8">
    <property type="entry name" value="MONOCARBOXYLIC ACID PERMEASE"/>
    <property type="match status" value="1"/>
</dbReference>
<protein>
    <submittedName>
        <fullName evidence="8">Na+/solute symporter</fullName>
    </submittedName>
</protein>
<gene>
    <name evidence="8" type="ORF">AVDCRST_MAG16-1787</name>
</gene>
<dbReference type="InterPro" id="IPR050277">
    <property type="entry name" value="Sodium:Solute_Symporter"/>
</dbReference>
<evidence type="ECO:0000313" key="8">
    <source>
        <dbReference type="EMBL" id="CAA9340477.1"/>
    </source>
</evidence>
<dbReference type="AlphaFoldDB" id="A0A6J4LSG5"/>
<feature type="transmembrane region" description="Helical" evidence="7">
    <location>
        <begin position="110"/>
        <end position="134"/>
    </location>
</feature>
<reference evidence="8" key="1">
    <citation type="submission" date="2020-02" db="EMBL/GenBank/DDBJ databases">
        <authorList>
            <person name="Meier V. D."/>
        </authorList>
    </citation>
    <scope>NUCLEOTIDE SEQUENCE</scope>
    <source>
        <strain evidence="8">AVDCRST_MAG16</strain>
    </source>
</reference>
<evidence type="ECO:0000256" key="3">
    <source>
        <dbReference type="ARBA" id="ARBA00022448"/>
    </source>
</evidence>
<dbReference type="Gene3D" id="1.20.1730.10">
    <property type="entry name" value="Sodium/glucose cotransporter"/>
    <property type="match status" value="1"/>
</dbReference>
<dbReference type="PROSITE" id="PS50283">
    <property type="entry name" value="NA_SOLUT_SYMP_3"/>
    <property type="match status" value="1"/>
</dbReference>
<keyword evidence="6 7" id="KW-0472">Membrane</keyword>
<feature type="transmembrane region" description="Helical" evidence="7">
    <location>
        <begin position="270"/>
        <end position="293"/>
    </location>
</feature>
<feature type="transmembrane region" description="Helical" evidence="7">
    <location>
        <begin position="366"/>
        <end position="385"/>
    </location>
</feature>
<dbReference type="EMBL" id="CADCUE010000157">
    <property type="protein sequence ID" value="CAA9340477.1"/>
    <property type="molecule type" value="Genomic_DNA"/>
</dbReference>
<dbReference type="InterPro" id="IPR001734">
    <property type="entry name" value="Na/solute_symporter"/>
</dbReference>
<feature type="transmembrane region" description="Helical" evidence="7">
    <location>
        <begin position="62"/>
        <end position="89"/>
    </location>
</feature>
<organism evidence="8">
    <name type="scientific">uncultured Frankineae bacterium</name>
    <dbReference type="NCBI Taxonomy" id="437475"/>
    <lineage>
        <taxon>Bacteria</taxon>
        <taxon>Bacillati</taxon>
        <taxon>Actinomycetota</taxon>
        <taxon>Actinomycetes</taxon>
        <taxon>Frankiales</taxon>
        <taxon>environmental samples</taxon>
    </lineage>
</organism>